<reference evidence="1" key="2">
    <citation type="journal article" date="2015" name="Fish Shellfish Immunol.">
        <title>Early steps in the European eel (Anguilla anguilla)-Vibrio vulnificus interaction in the gills: Role of the RtxA13 toxin.</title>
        <authorList>
            <person name="Callol A."/>
            <person name="Pajuelo D."/>
            <person name="Ebbesson L."/>
            <person name="Teles M."/>
            <person name="MacKenzie S."/>
            <person name="Amaro C."/>
        </authorList>
    </citation>
    <scope>NUCLEOTIDE SEQUENCE</scope>
</reference>
<dbReference type="EMBL" id="GBXM01022758">
    <property type="protein sequence ID" value="JAH85819.1"/>
    <property type="molecule type" value="Transcribed_RNA"/>
</dbReference>
<reference evidence="1" key="1">
    <citation type="submission" date="2014-11" db="EMBL/GenBank/DDBJ databases">
        <authorList>
            <person name="Amaro Gonzalez C."/>
        </authorList>
    </citation>
    <scope>NUCLEOTIDE SEQUENCE</scope>
</reference>
<dbReference type="AlphaFoldDB" id="A0A0E9W624"/>
<protein>
    <submittedName>
        <fullName evidence="1">Uncharacterized protein</fullName>
    </submittedName>
</protein>
<sequence length="81" mass="9311">MVSSIFLTVLMKQIPTALQPVYQAVQILAIKRVSDMLSTSSTFKHSMFFFLEYTPIVQQYKLFARQFLSLNSPQWGIACCQ</sequence>
<proteinExistence type="predicted"/>
<organism evidence="1">
    <name type="scientific">Anguilla anguilla</name>
    <name type="common">European freshwater eel</name>
    <name type="synonym">Muraena anguilla</name>
    <dbReference type="NCBI Taxonomy" id="7936"/>
    <lineage>
        <taxon>Eukaryota</taxon>
        <taxon>Metazoa</taxon>
        <taxon>Chordata</taxon>
        <taxon>Craniata</taxon>
        <taxon>Vertebrata</taxon>
        <taxon>Euteleostomi</taxon>
        <taxon>Actinopterygii</taxon>
        <taxon>Neopterygii</taxon>
        <taxon>Teleostei</taxon>
        <taxon>Anguilliformes</taxon>
        <taxon>Anguillidae</taxon>
        <taxon>Anguilla</taxon>
    </lineage>
</organism>
<name>A0A0E9W624_ANGAN</name>
<accession>A0A0E9W624</accession>
<evidence type="ECO:0000313" key="1">
    <source>
        <dbReference type="EMBL" id="JAH85819.1"/>
    </source>
</evidence>